<accession>A0A290Z5Y3</accession>
<dbReference type="AlphaFoldDB" id="A0A290Z5Y3"/>
<keyword evidence="1" id="KW-1133">Transmembrane helix</keyword>
<gene>
    <name evidence="2" type="ORF">CNX65_14820</name>
</gene>
<feature type="transmembrane region" description="Helical" evidence="1">
    <location>
        <begin position="59"/>
        <end position="81"/>
    </location>
</feature>
<evidence type="ECO:0000313" key="3">
    <source>
        <dbReference type="Proteomes" id="UP000218505"/>
    </source>
</evidence>
<sequence>MALSARWTGWAAGRDELLRLAANRGLTHWKPVAVVGLVGLVALGLVTTGGAAAGGVATGLVATGPVVAPATLGGVVLGLAVR</sequence>
<feature type="transmembrane region" description="Helical" evidence="1">
    <location>
        <begin position="32"/>
        <end position="53"/>
    </location>
</feature>
<name>A0A290Z5Y3_9PSEU</name>
<keyword evidence="3" id="KW-1185">Reference proteome</keyword>
<proteinExistence type="predicted"/>
<dbReference type="KEGG" id="apre:CNX65_14820"/>
<evidence type="ECO:0000256" key="1">
    <source>
        <dbReference type="SAM" id="Phobius"/>
    </source>
</evidence>
<organism evidence="2 3">
    <name type="scientific">Actinosynnema pretiosum</name>
    <dbReference type="NCBI Taxonomy" id="42197"/>
    <lineage>
        <taxon>Bacteria</taxon>
        <taxon>Bacillati</taxon>
        <taxon>Actinomycetota</taxon>
        <taxon>Actinomycetes</taxon>
        <taxon>Pseudonocardiales</taxon>
        <taxon>Pseudonocardiaceae</taxon>
        <taxon>Actinosynnema</taxon>
    </lineage>
</organism>
<keyword evidence="1" id="KW-0812">Transmembrane</keyword>
<keyword evidence="1" id="KW-0472">Membrane</keyword>
<dbReference type="Proteomes" id="UP000218505">
    <property type="component" value="Chromosome"/>
</dbReference>
<dbReference type="EMBL" id="CP023445">
    <property type="protein sequence ID" value="ATE54408.1"/>
    <property type="molecule type" value="Genomic_DNA"/>
</dbReference>
<protein>
    <submittedName>
        <fullName evidence="2">Uncharacterized protein</fullName>
    </submittedName>
</protein>
<evidence type="ECO:0000313" key="2">
    <source>
        <dbReference type="EMBL" id="ATE54408.1"/>
    </source>
</evidence>
<reference evidence="2" key="1">
    <citation type="submission" date="2017-09" db="EMBL/GenBank/DDBJ databases">
        <title>Complete Genome Sequence of ansamitocin-producing Bacterium Actinosynnema pretiosum X47.</title>
        <authorList>
            <person name="Cao G."/>
            <person name="Zong G."/>
            <person name="Zhong C."/>
            <person name="Fu J."/>
        </authorList>
    </citation>
    <scope>NUCLEOTIDE SEQUENCE [LARGE SCALE GENOMIC DNA]</scope>
    <source>
        <strain evidence="2">X47</strain>
    </source>
</reference>